<dbReference type="AlphaFoldDB" id="A0A7Y9XAV8"/>
<feature type="compositionally biased region" description="Basic residues" evidence="1">
    <location>
        <begin position="189"/>
        <end position="199"/>
    </location>
</feature>
<feature type="region of interest" description="Disordered" evidence="1">
    <location>
        <begin position="118"/>
        <end position="199"/>
    </location>
</feature>
<proteinExistence type="predicted"/>
<reference evidence="2 3" key="1">
    <citation type="submission" date="2020-07" db="EMBL/GenBank/DDBJ databases">
        <title>Sequencing the genomes of 1000 actinobacteria strains.</title>
        <authorList>
            <person name="Klenk H.-P."/>
        </authorList>
    </citation>
    <scope>NUCLEOTIDE SEQUENCE [LARGE SCALE GENOMIC DNA]</scope>
    <source>
        <strain evidence="2 3">DSM 45278</strain>
    </source>
</reference>
<comment type="caution">
    <text evidence="2">The sequence shown here is derived from an EMBL/GenBank/DDBJ whole genome shotgun (WGS) entry which is preliminary data.</text>
</comment>
<dbReference type="RefSeq" id="WP_237683352.1">
    <property type="nucleotide sequence ID" value="NZ_JACCHL010000001.1"/>
</dbReference>
<dbReference type="Proteomes" id="UP000584931">
    <property type="component" value="Unassembled WGS sequence"/>
</dbReference>
<feature type="compositionally biased region" description="Pro residues" evidence="1">
    <location>
        <begin position="71"/>
        <end position="81"/>
    </location>
</feature>
<gene>
    <name evidence="2" type="ORF">HNR06_002008</name>
</gene>
<accession>A0A7Y9XAV8</accession>
<feature type="compositionally biased region" description="Pro residues" evidence="1">
    <location>
        <begin position="137"/>
        <end position="147"/>
    </location>
</feature>
<evidence type="ECO:0000313" key="3">
    <source>
        <dbReference type="Proteomes" id="UP000584931"/>
    </source>
</evidence>
<feature type="region of interest" description="Disordered" evidence="1">
    <location>
        <begin position="45"/>
        <end position="84"/>
    </location>
</feature>
<feature type="compositionally biased region" description="Basic and acidic residues" evidence="1">
    <location>
        <begin position="61"/>
        <end position="70"/>
    </location>
</feature>
<evidence type="ECO:0000313" key="2">
    <source>
        <dbReference type="EMBL" id="NYH52419.1"/>
    </source>
</evidence>
<evidence type="ECO:0000256" key="1">
    <source>
        <dbReference type="SAM" id="MobiDB-lite"/>
    </source>
</evidence>
<sequence>MRQFSAAALIRAIGTAKALFASPCGRHSSVCGRRRRSTRVRRYVPVPAPVEATAPPAPPMRTDRAPERPRLPAPVPAPRLAPPSERFPADEIALVRPYYEARERELVRVRATATTRPHRWTGEDVPPCGDLLAASPVPAPSPEPLPVSAPRAPSPACEDPEDWRTLTRLTRVWLDQQRRRTQQPTQRSGQRHHRQAVPA</sequence>
<name>A0A7Y9XAV8_9ACTN</name>
<dbReference type="EMBL" id="JACCHL010000001">
    <property type="protein sequence ID" value="NYH52419.1"/>
    <property type="molecule type" value="Genomic_DNA"/>
</dbReference>
<feature type="compositionally biased region" description="Low complexity" evidence="1">
    <location>
        <begin position="45"/>
        <end position="54"/>
    </location>
</feature>
<organism evidence="2 3">
    <name type="scientific">Nocardiopsis sinuspersici</name>
    <dbReference type="NCBI Taxonomy" id="501010"/>
    <lineage>
        <taxon>Bacteria</taxon>
        <taxon>Bacillati</taxon>
        <taxon>Actinomycetota</taxon>
        <taxon>Actinomycetes</taxon>
        <taxon>Streptosporangiales</taxon>
        <taxon>Nocardiopsidaceae</taxon>
        <taxon>Nocardiopsis</taxon>
    </lineage>
</organism>
<protein>
    <submittedName>
        <fullName evidence="2">Uncharacterized protein</fullName>
    </submittedName>
</protein>